<evidence type="ECO:0000313" key="2">
    <source>
        <dbReference type="EMBL" id="KAJ4004012.1"/>
    </source>
</evidence>
<comment type="caution">
    <text evidence="2">The sequence shown here is derived from an EMBL/GenBank/DDBJ whole genome shotgun (WGS) entry which is preliminary data.</text>
</comment>
<dbReference type="AlphaFoldDB" id="A0A9W8U4L4"/>
<dbReference type="EMBL" id="JAPDHF010000025">
    <property type="protein sequence ID" value="KAJ4004012.1"/>
    <property type="molecule type" value="Genomic_DNA"/>
</dbReference>
<accession>A0A9W8U4L4</accession>
<evidence type="ECO:0000313" key="3">
    <source>
        <dbReference type="Proteomes" id="UP001152130"/>
    </source>
</evidence>
<name>A0A9W8U4L4_9HYPO</name>
<sequence length="52" mass="6072">MKTASGAPLSNAELLNKQRLREKAPEPLTYRVPLYDAPDYKTFDEEDYQQRL</sequence>
<feature type="region of interest" description="Disordered" evidence="1">
    <location>
        <begin position="1"/>
        <end position="20"/>
    </location>
</feature>
<dbReference type="Proteomes" id="UP001152130">
    <property type="component" value="Unassembled WGS sequence"/>
</dbReference>
<gene>
    <name evidence="2" type="ORF">NW766_011868</name>
</gene>
<keyword evidence="3" id="KW-1185">Reference proteome</keyword>
<organism evidence="2 3">
    <name type="scientific">Fusarium irregulare</name>
    <dbReference type="NCBI Taxonomy" id="2494466"/>
    <lineage>
        <taxon>Eukaryota</taxon>
        <taxon>Fungi</taxon>
        <taxon>Dikarya</taxon>
        <taxon>Ascomycota</taxon>
        <taxon>Pezizomycotina</taxon>
        <taxon>Sordariomycetes</taxon>
        <taxon>Hypocreomycetidae</taxon>
        <taxon>Hypocreales</taxon>
        <taxon>Nectriaceae</taxon>
        <taxon>Fusarium</taxon>
        <taxon>Fusarium incarnatum-equiseti species complex</taxon>
    </lineage>
</organism>
<reference evidence="2" key="1">
    <citation type="submission" date="2022-10" db="EMBL/GenBank/DDBJ databases">
        <title>Fusarium specimens isolated from Avocado Roots.</title>
        <authorList>
            <person name="Stajich J."/>
            <person name="Roper C."/>
            <person name="Heimlech-Rivalta G."/>
        </authorList>
    </citation>
    <scope>NUCLEOTIDE SEQUENCE</scope>
    <source>
        <strain evidence="2">CF00143</strain>
    </source>
</reference>
<evidence type="ECO:0000256" key="1">
    <source>
        <dbReference type="SAM" id="MobiDB-lite"/>
    </source>
</evidence>
<proteinExistence type="predicted"/>
<protein>
    <submittedName>
        <fullName evidence="2">Uncharacterized protein</fullName>
    </submittedName>
</protein>